<dbReference type="Proteomes" id="UP001153328">
    <property type="component" value="Unassembled WGS sequence"/>
</dbReference>
<sequence length="334" mass="33265">MMRTFVPHAAADEAPAGWGVRRAARLDFPGPAALAADPVHTERLRVYLTDLLHPYGLALDEAALARGGQSYAEMGEALIALALPPGESVDLLVLAYAVPDIAPGRATTTRLSHVCPGAPMAFAVTDQAATAPFTALRLIRAYASAPAMSRALLLIAEQPSVPYDAHLPRTLPHTASAVAFVLGPDSPFPLTLPTAPPAPGRVGAVSPPAGGGAGGAMALSAPGEAGADTVRPALGGADAVGALIAAAPGPVTAILGPGLTPAAAPGAHRARTADPGRPTTGVWWELAAEVAAMRDAPAAAPPHLLVADRDAASGALSLAALTPALEAAVSGSQP</sequence>
<accession>A0A9W4MGW6</accession>
<dbReference type="RefSeq" id="WP_205042872.1">
    <property type="nucleotide sequence ID" value="NZ_CAJVAX010000017.1"/>
</dbReference>
<dbReference type="GO" id="GO:0016747">
    <property type="term" value="F:acyltransferase activity, transferring groups other than amino-acyl groups"/>
    <property type="evidence" value="ECO:0007669"/>
    <property type="project" value="UniProtKB-ARBA"/>
</dbReference>
<comment type="caution">
    <text evidence="1">The sequence shown here is derived from an EMBL/GenBank/DDBJ whole genome shotgun (WGS) entry which is preliminary data.</text>
</comment>
<protein>
    <submittedName>
        <fullName evidence="1">4-hydroxymandelate oxidase</fullName>
    </submittedName>
</protein>
<name>A0A9W4MGW6_9ACTN</name>
<gene>
    <name evidence="1" type="ORF">SBRY_30516</name>
</gene>
<keyword evidence="2" id="KW-1185">Reference proteome</keyword>
<evidence type="ECO:0000313" key="1">
    <source>
        <dbReference type="EMBL" id="CAG7641251.1"/>
    </source>
</evidence>
<dbReference type="EMBL" id="CAJVAX010000017">
    <property type="protein sequence ID" value="CAG7641251.1"/>
    <property type="molecule type" value="Genomic_DNA"/>
</dbReference>
<dbReference type="SUPFAM" id="SSF53901">
    <property type="entry name" value="Thiolase-like"/>
    <property type="match status" value="1"/>
</dbReference>
<organism evidence="1 2">
    <name type="scientific">Actinacidiphila bryophytorum</name>
    <dbReference type="NCBI Taxonomy" id="1436133"/>
    <lineage>
        <taxon>Bacteria</taxon>
        <taxon>Bacillati</taxon>
        <taxon>Actinomycetota</taxon>
        <taxon>Actinomycetes</taxon>
        <taxon>Kitasatosporales</taxon>
        <taxon>Streptomycetaceae</taxon>
        <taxon>Actinacidiphila</taxon>
    </lineage>
</organism>
<reference evidence="1" key="1">
    <citation type="submission" date="2021-06" db="EMBL/GenBank/DDBJ databases">
        <authorList>
            <person name="Arsene-Ploetze F."/>
        </authorList>
    </citation>
    <scope>NUCLEOTIDE SEQUENCE</scope>
    <source>
        <strain evidence="1">SBRY1</strain>
    </source>
</reference>
<dbReference type="AlphaFoldDB" id="A0A9W4MGW6"/>
<proteinExistence type="predicted"/>
<evidence type="ECO:0000313" key="2">
    <source>
        <dbReference type="Proteomes" id="UP001153328"/>
    </source>
</evidence>
<dbReference type="InterPro" id="IPR016039">
    <property type="entry name" value="Thiolase-like"/>
</dbReference>